<keyword evidence="3" id="KW-1185">Reference proteome</keyword>
<name>A0A8J4SYM8_9TREM</name>
<dbReference type="OrthoDB" id="10265211at2759"/>
<dbReference type="EMBL" id="LUCH01019060">
    <property type="protein sequence ID" value="KAF5394321.1"/>
    <property type="molecule type" value="Genomic_DNA"/>
</dbReference>
<accession>A0A8J4SYM8</accession>
<dbReference type="InterPro" id="IPR045667">
    <property type="entry name" value="ORC3_N"/>
</dbReference>
<protein>
    <recommendedName>
        <fullName evidence="1">Origin recognition complex subunit 3 N-terminal domain-containing protein</fullName>
    </recommendedName>
</protein>
<dbReference type="Proteomes" id="UP000748531">
    <property type="component" value="Unassembled WGS sequence"/>
</dbReference>
<gene>
    <name evidence="2" type="ORF">PHET_11803</name>
</gene>
<dbReference type="AlphaFoldDB" id="A0A8J4SYM8"/>
<organism evidence="2 3">
    <name type="scientific">Paragonimus heterotremus</name>
    <dbReference type="NCBI Taxonomy" id="100268"/>
    <lineage>
        <taxon>Eukaryota</taxon>
        <taxon>Metazoa</taxon>
        <taxon>Spiralia</taxon>
        <taxon>Lophotrochozoa</taxon>
        <taxon>Platyhelminthes</taxon>
        <taxon>Trematoda</taxon>
        <taxon>Digenea</taxon>
        <taxon>Plagiorchiida</taxon>
        <taxon>Troglotremata</taxon>
        <taxon>Troglotrematidae</taxon>
        <taxon>Paragonimus</taxon>
    </lineage>
</organism>
<evidence type="ECO:0000259" key="1">
    <source>
        <dbReference type="Pfam" id="PF07034"/>
    </source>
</evidence>
<proteinExistence type="predicted"/>
<comment type="caution">
    <text evidence="2">The sequence shown here is derived from an EMBL/GenBank/DDBJ whole genome shotgun (WGS) entry which is preliminary data.</text>
</comment>
<reference evidence="2" key="1">
    <citation type="submission" date="2019-05" db="EMBL/GenBank/DDBJ databases">
        <title>Annotation for the trematode Paragonimus heterotremus.</title>
        <authorList>
            <person name="Choi Y.-J."/>
        </authorList>
    </citation>
    <scope>NUCLEOTIDE SEQUENCE</scope>
    <source>
        <strain evidence="2">LC</strain>
    </source>
</reference>
<feature type="domain" description="Origin recognition complex subunit 3 N-terminal" evidence="1">
    <location>
        <begin position="9"/>
        <end position="146"/>
    </location>
</feature>
<sequence>MNHTATLPVNTGYNLYVDAWKSVRCGIEDELKSFSAQIFARVDAFLQSSYRNWLRHREIIPKSSPYEESRVNCQEIPTALLLAGVNTPDHSLIYSQLRSSVLGRNGYVAMVTAGSDTLSSRSLVSTIVSQFMGNNDSSETNIFTCEHSTVEFSERGDAEPLQTDTTVVS</sequence>
<evidence type="ECO:0000313" key="2">
    <source>
        <dbReference type="EMBL" id="KAF5394321.1"/>
    </source>
</evidence>
<dbReference type="Pfam" id="PF07034">
    <property type="entry name" value="ORC3_N"/>
    <property type="match status" value="1"/>
</dbReference>
<evidence type="ECO:0000313" key="3">
    <source>
        <dbReference type="Proteomes" id="UP000748531"/>
    </source>
</evidence>